<feature type="transmembrane region" description="Helical" evidence="5">
    <location>
        <begin position="291"/>
        <end position="309"/>
    </location>
</feature>
<dbReference type="PANTHER" id="PTHR10846">
    <property type="entry name" value="SODIUM/POTASSIUM/CALCIUM EXCHANGER"/>
    <property type="match status" value="1"/>
</dbReference>
<evidence type="ECO:0000256" key="5">
    <source>
        <dbReference type="SAM" id="Phobius"/>
    </source>
</evidence>
<keyword evidence="4 5" id="KW-0472">Membrane</keyword>
<dbReference type="NCBIfam" id="TIGR00367">
    <property type="entry name" value="calcium/sodium antiporter"/>
    <property type="match status" value="1"/>
</dbReference>
<feature type="domain" description="Sodium/calcium exchanger membrane region" evidence="6">
    <location>
        <begin position="170"/>
        <end position="309"/>
    </location>
</feature>
<comment type="subcellular location">
    <subcellularLocation>
        <location evidence="1">Membrane</location>
        <topology evidence="1">Multi-pass membrane protein</topology>
    </subcellularLocation>
</comment>
<dbReference type="AlphaFoldDB" id="A0A2R4MAY6"/>
<evidence type="ECO:0000256" key="4">
    <source>
        <dbReference type="ARBA" id="ARBA00023136"/>
    </source>
</evidence>
<dbReference type="InterPro" id="IPR004837">
    <property type="entry name" value="NaCa_Exmemb"/>
</dbReference>
<dbReference type="KEGG" id="mmyr:MXMO3_00658"/>
<evidence type="ECO:0000313" key="8">
    <source>
        <dbReference type="Proteomes" id="UP000258927"/>
    </source>
</evidence>
<evidence type="ECO:0000313" key="7">
    <source>
        <dbReference type="EMBL" id="AVX03191.1"/>
    </source>
</evidence>
<dbReference type="InterPro" id="IPR044880">
    <property type="entry name" value="NCX_ion-bd_dom_sf"/>
</dbReference>
<dbReference type="RefSeq" id="WP_117394926.1">
    <property type="nucleotide sequence ID" value="NZ_CP021330.1"/>
</dbReference>
<dbReference type="Pfam" id="PF01699">
    <property type="entry name" value="Na_Ca_ex"/>
    <property type="match status" value="2"/>
</dbReference>
<feature type="domain" description="Sodium/calcium exchanger membrane region" evidence="6">
    <location>
        <begin position="3"/>
        <end position="139"/>
    </location>
</feature>
<organism evidence="7 8">
    <name type="scientific">Maritalea myrionectae</name>
    <dbReference type="NCBI Taxonomy" id="454601"/>
    <lineage>
        <taxon>Bacteria</taxon>
        <taxon>Pseudomonadati</taxon>
        <taxon>Pseudomonadota</taxon>
        <taxon>Alphaproteobacteria</taxon>
        <taxon>Hyphomicrobiales</taxon>
        <taxon>Devosiaceae</taxon>
        <taxon>Maritalea</taxon>
    </lineage>
</organism>
<feature type="transmembrane region" description="Helical" evidence="5">
    <location>
        <begin position="235"/>
        <end position="256"/>
    </location>
</feature>
<evidence type="ECO:0000259" key="6">
    <source>
        <dbReference type="Pfam" id="PF01699"/>
    </source>
</evidence>
<dbReference type="InterPro" id="IPR004481">
    <property type="entry name" value="K/Na/Ca-exchanger"/>
</dbReference>
<protein>
    <submittedName>
        <fullName evidence="7">Putative antiporter CaxA</fullName>
    </submittedName>
</protein>
<dbReference type="GO" id="GO:0006874">
    <property type="term" value="P:intracellular calcium ion homeostasis"/>
    <property type="evidence" value="ECO:0007669"/>
    <property type="project" value="TreeGrafter"/>
</dbReference>
<feature type="transmembrane region" description="Helical" evidence="5">
    <location>
        <begin position="262"/>
        <end position="284"/>
    </location>
</feature>
<gene>
    <name evidence="7" type="ORF">MXMO3_00658</name>
</gene>
<dbReference type="EMBL" id="CP021330">
    <property type="protein sequence ID" value="AVX03191.1"/>
    <property type="molecule type" value="Genomic_DNA"/>
</dbReference>
<evidence type="ECO:0000256" key="1">
    <source>
        <dbReference type="ARBA" id="ARBA00004141"/>
    </source>
</evidence>
<keyword evidence="3 5" id="KW-1133">Transmembrane helix</keyword>
<dbReference type="Proteomes" id="UP000258927">
    <property type="component" value="Chromosome"/>
</dbReference>
<feature type="transmembrane region" description="Helical" evidence="5">
    <location>
        <begin position="167"/>
        <end position="193"/>
    </location>
</feature>
<name>A0A2R4MAY6_9HYPH</name>
<keyword evidence="2 5" id="KW-0812">Transmembrane</keyword>
<dbReference type="Gene3D" id="1.20.1420.30">
    <property type="entry name" value="NCX, central ion-binding region"/>
    <property type="match status" value="2"/>
</dbReference>
<accession>A0A2R4MAY6</accession>
<dbReference type="PANTHER" id="PTHR10846:SF8">
    <property type="entry name" value="INNER MEMBRANE PROTEIN YRBG"/>
    <property type="match status" value="1"/>
</dbReference>
<sequence length="311" mass="32768">MEIVLGLILLLVGGDTLVRGSVAVARKIGISELMIGLTLVGFGTSTPELVTSIQAALAGSPGIAVGNVVGSNIANILLILGTAALIYPIACQPAAIRRDGFVLVLAALSCVAVSLWGHMNLWVGVLFILLLAAYLFYSYLNERNTQQPSAELHRAEVEIAEPWTQKLWVGLVLAVVGIVLTILGAQFLVSGAIKLSRAWGISETIIGLTIVAVGTSLPELVTSIVAALKRKSDLALGNVIGSNIYNVWFILGATSLVKPIDFPSSIVVVDIWVMLAASILMLVIALKRGAISRWVGLGFLVLYGVYIATMA</sequence>
<reference evidence="7 8" key="1">
    <citation type="submission" date="2017-05" db="EMBL/GenBank/DDBJ databases">
        <title>Genome Analysis of Maritalea myrionectae HL2708#5.</title>
        <authorList>
            <consortium name="Cotde Inc.-PKNU"/>
            <person name="Jang D."/>
            <person name="Oh H.-M."/>
        </authorList>
    </citation>
    <scope>NUCLEOTIDE SEQUENCE [LARGE SCALE GENOMIC DNA]</scope>
    <source>
        <strain evidence="7 8">HL2708#5</strain>
    </source>
</reference>
<keyword evidence="8" id="KW-1185">Reference proteome</keyword>
<evidence type="ECO:0000256" key="2">
    <source>
        <dbReference type="ARBA" id="ARBA00022692"/>
    </source>
</evidence>
<feature type="transmembrane region" description="Helical" evidence="5">
    <location>
        <begin position="122"/>
        <end position="140"/>
    </location>
</feature>
<evidence type="ECO:0000256" key="3">
    <source>
        <dbReference type="ARBA" id="ARBA00022989"/>
    </source>
</evidence>
<dbReference type="GO" id="GO:0008273">
    <property type="term" value="F:calcium, potassium:sodium antiporter activity"/>
    <property type="evidence" value="ECO:0007669"/>
    <property type="project" value="TreeGrafter"/>
</dbReference>
<feature type="transmembrane region" description="Helical" evidence="5">
    <location>
        <begin position="100"/>
        <end position="116"/>
    </location>
</feature>
<dbReference type="GO" id="GO:0005886">
    <property type="term" value="C:plasma membrane"/>
    <property type="evidence" value="ECO:0007669"/>
    <property type="project" value="TreeGrafter"/>
</dbReference>
<feature type="transmembrane region" description="Helical" evidence="5">
    <location>
        <begin position="69"/>
        <end position="88"/>
    </location>
</feature>
<dbReference type="GO" id="GO:0005262">
    <property type="term" value="F:calcium channel activity"/>
    <property type="evidence" value="ECO:0007669"/>
    <property type="project" value="TreeGrafter"/>
</dbReference>
<proteinExistence type="predicted"/>
<feature type="transmembrane region" description="Helical" evidence="5">
    <location>
        <begin position="205"/>
        <end position="228"/>
    </location>
</feature>